<proteinExistence type="predicted"/>
<organism evidence="1 2">
    <name type="scientific">Crenothrix polyspora</name>
    <dbReference type="NCBI Taxonomy" id="360316"/>
    <lineage>
        <taxon>Bacteria</taxon>
        <taxon>Pseudomonadati</taxon>
        <taxon>Pseudomonadota</taxon>
        <taxon>Gammaproteobacteria</taxon>
        <taxon>Methylococcales</taxon>
        <taxon>Crenotrichaceae</taxon>
        <taxon>Crenothrix</taxon>
    </lineage>
</organism>
<reference evidence="2" key="1">
    <citation type="submission" date="2017-02" db="EMBL/GenBank/DDBJ databases">
        <authorList>
            <person name="Daims H."/>
        </authorList>
    </citation>
    <scope>NUCLEOTIDE SEQUENCE [LARGE SCALE GENOMIC DNA]</scope>
</reference>
<dbReference type="EMBL" id="FUKJ01000024">
    <property type="protein sequence ID" value="SJM89531.1"/>
    <property type="molecule type" value="Genomic_DNA"/>
</dbReference>
<dbReference type="Proteomes" id="UP000195442">
    <property type="component" value="Unassembled WGS sequence"/>
</dbReference>
<name>A0A1R4GZX9_9GAMM</name>
<protein>
    <submittedName>
        <fullName evidence="1">Uncharacterized protein</fullName>
    </submittedName>
</protein>
<sequence length="76" mass="8314">MNKKPCAHEYLAATEFGQVVICKECGRVSLHLQDMSLQFSVESFIGVANTLNEAAGKIMATAQRKPTPPSLKIVKH</sequence>
<accession>A0A1R4GZX9</accession>
<dbReference type="AlphaFoldDB" id="A0A1R4GZX9"/>
<dbReference type="RefSeq" id="WP_087145677.1">
    <property type="nucleotide sequence ID" value="NZ_FUKJ01000024.1"/>
</dbReference>
<gene>
    <name evidence="1" type="ORF">CRENPOLYSF2_120008</name>
</gene>
<evidence type="ECO:0000313" key="1">
    <source>
        <dbReference type="EMBL" id="SJM89531.1"/>
    </source>
</evidence>
<dbReference type="OrthoDB" id="5571770at2"/>
<keyword evidence="2" id="KW-1185">Reference proteome</keyword>
<evidence type="ECO:0000313" key="2">
    <source>
        <dbReference type="Proteomes" id="UP000195442"/>
    </source>
</evidence>